<dbReference type="VEuPathDB" id="FungiDB:PC110_g15298"/>
<reference evidence="2 3" key="1">
    <citation type="submission" date="2018-01" db="EMBL/GenBank/DDBJ databases">
        <title>Draft genome of the strawberry crown rot pathogen Phytophthora cactorum.</title>
        <authorList>
            <person name="Armitage A.D."/>
            <person name="Lysoe E."/>
            <person name="Nellist C.F."/>
            <person name="Harrison R.J."/>
            <person name="Brurberg M.B."/>
        </authorList>
    </citation>
    <scope>NUCLEOTIDE SEQUENCE [LARGE SCALE GENOMIC DNA]</scope>
    <source>
        <strain evidence="2 3">10300</strain>
    </source>
</reference>
<evidence type="ECO:0000313" key="1">
    <source>
        <dbReference type="EMBL" id="KAG2919422.1"/>
    </source>
</evidence>
<dbReference type="EMBL" id="RCMI01000293">
    <property type="protein sequence ID" value="KAG2919422.1"/>
    <property type="molecule type" value="Genomic_DNA"/>
</dbReference>
<name>A0A329RUS5_9STRA</name>
<evidence type="ECO:0000313" key="2">
    <source>
        <dbReference type="EMBL" id="RAW28311.1"/>
    </source>
</evidence>
<evidence type="ECO:0000313" key="3">
    <source>
        <dbReference type="Proteomes" id="UP000251314"/>
    </source>
</evidence>
<gene>
    <name evidence="2" type="ORF">PC110_g15298</name>
    <name evidence="1" type="ORF">PC115_g10133</name>
</gene>
<accession>A0A329RUS5</accession>
<dbReference type="Proteomes" id="UP000251314">
    <property type="component" value="Unassembled WGS sequence"/>
</dbReference>
<dbReference type="STRING" id="29920.A0A329RUS5"/>
<sequence length="95" mass="10493">MQCGFQLLVSGSSSANAKYIRKRLHGKQFFDTNLFLERAGCPFYINVSGGSGAWQLTKAKFAHNYLKNVGFSAKSFAESSIPRPAKALRNTTQQT</sequence>
<dbReference type="Proteomes" id="UP000774804">
    <property type="component" value="Unassembled WGS sequence"/>
</dbReference>
<keyword evidence="3" id="KW-1185">Reference proteome</keyword>
<comment type="caution">
    <text evidence="2">The sequence shown here is derived from an EMBL/GenBank/DDBJ whole genome shotgun (WGS) entry which is preliminary data.</text>
</comment>
<dbReference type="OrthoDB" id="119269at2759"/>
<organism evidence="2 3">
    <name type="scientific">Phytophthora cactorum</name>
    <dbReference type="NCBI Taxonomy" id="29920"/>
    <lineage>
        <taxon>Eukaryota</taxon>
        <taxon>Sar</taxon>
        <taxon>Stramenopiles</taxon>
        <taxon>Oomycota</taxon>
        <taxon>Peronosporomycetes</taxon>
        <taxon>Peronosporales</taxon>
        <taxon>Peronosporaceae</taxon>
        <taxon>Phytophthora</taxon>
    </lineage>
</organism>
<protein>
    <submittedName>
        <fullName evidence="2">Uncharacterized protein</fullName>
    </submittedName>
</protein>
<proteinExistence type="predicted"/>
<dbReference type="AlphaFoldDB" id="A0A329RUS5"/>
<reference evidence="1" key="2">
    <citation type="submission" date="2018-10" db="EMBL/GenBank/DDBJ databases">
        <title>Effector identification in a new, highly contiguous assembly of the strawberry crown rot pathogen Phytophthora cactorum.</title>
        <authorList>
            <person name="Armitage A.D."/>
            <person name="Nellist C.F."/>
            <person name="Bates H."/>
            <person name="Vickerstaff R.J."/>
            <person name="Harrison R.J."/>
        </authorList>
    </citation>
    <scope>NUCLEOTIDE SEQUENCE</scope>
    <source>
        <strain evidence="1">4032</strain>
    </source>
</reference>
<dbReference type="EMBL" id="MJFZ01000498">
    <property type="protein sequence ID" value="RAW28311.1"/>
    <property type="molecule type" value="Genomic_DNA"/>
</dbReference>